<dbReference type="SUPFAM" id="SSF52374">
    <property type="entry name" value="Nucleotidylyl transferase"/>
    <property type="match status" value="1"/>
</dbReference>
<dbReference type="PANTHER" id="PTHR43766">
    <property type="entry name" value="TRYPTOPHAN--TRNA LIGASE, MITOCHONDRIAL"/>
    <property type="match status" value="1"/>
</dbReference>
<evidence type="ECO:0000256" key="8">
    <source>
        <dbReference type="ARBA" id="ARBA00049929"/>
    </source>
</evidence>
<evidence type="ECO:0000256" key="10">
    <source>
        <dbReference type="RuleBase" id="RU363036"/>
    </source>
</evidence>
<dbReference type="InterPro" id="IPR002305">
    <property type="entry name" value="aa-tRNA-synth_Ic"/>
</dbReference>
<accession>A0A8J7FKW9</accession>
<dbReference type="FunFam" id="1.10.240.10:FF:000005">
    <property type="entry name" value="Tryptophan--tRNA ligase"/>
    <property type="match status" value="1"/>
</dbReference>
<protein>
    <recommendedName>
        <fullName evidence="2 9">Tryptophan--tRNA ligase</fullName>
        <ecNumber evidence="2 9">6.1.1.2</ecNumber>
    </recommendedName>
</protein>
<dbReference type="InterPro" id="IPR050203">
    <property type="entry name" value="Trp-tRNA_synthetase"/>
</dbReference>
<keyword evidence="3 10" id="KW-0436">Ligase</keyword>
<dbReference type="Pfam" id="PF00579">
    <property type="entry name" value="tRNA-synt_1b"/>
    <property type="match status" value="1"/>
</dbReference>
<keyword evidence="5 10" id="KW-0067">ATP-binding</keyword>
<dbReference type="Gene3D" id="3.40.50.620">
    <property type="entry name" value="HUPs"/>
    <property type="match status" value="1"/>
</dbReference>
<comment type="catalytic activity">
    <reaction evidence="8">
        <text>tRNA(Trp) + L-tryptophan + ATP = L-tryptophyl-tRNA(Trp) + AMP + diphosphate + H(+)</text>
        <dbReference type="Rhea" id="RHEA:24080"/>
        <dbReference type="Rhea" id="RHEA-COMP:9671"/>
        <dbReference type="Rhea" id="RHEA-COMP:9705"/>
        <dbReference type="ChEBI" id="CHEBI:15378"/>
        <dbReference type="ChEBI" id="CHEBI:30616"/>
        <dbReference type="ChEBI" id="CHEBI:33019"/>
        <dbReference type="ChEBI" id="CHEBI:57912"/>
        <dbReference type="ChEBI" id="CHEBI:78442"/>
        <dbReference type="ChEBI" id="CHEBI:78535"/>
        <dbReference type="ChEBI" id="CHEBI:456215"/>
        <dbReference type="EC" id="6.1.1.2"/>
    </reaction>
</comment>
<keyword evidence="7 10" id="KW-0030">Aminoacyl-tRNA synthetase</keyword>
<dbReference type="CDD" id="cd00806">
    <property type="entry name" value="TrpRS_core"/>
    <property type="match status" value="1"/>
</dbReference>
<reference evidence="11 12" key="1">
    <citation type="submission" date="2020-10" db="EMBL/GenBank/DDBJ databases">
        <title>The genome sequence of Chitinilyticum litopenaei 4Y14.</title>
        <authorList>
            <person name="Liu Y."/>
        </authorList>
    </citation>
    <scope>NUCLEOTIDE SEQUENCE [LARGE SCALE GENOMIC DNA]</scope>
    <source>
        <strain evidence="11 12">4Y14</strain>
    </source>
</reference>
<dbReference type="GO" id="GO:0005524">
    <property type="term" value="F:ATP binding"/>
    <property type="evidence" value="ECO:0007669"/>
    <property type="project" value="UniProtKB-KW"/>
</dbReference>
<sequence>MSDQEIIVVTGDRTTGPLHLGHLAGSLQNRLRLQGQYRQFLLLADTQALSDHQGDYSRVRQSVIDVALDYLAVGLDPKQSTFLIQSMVPELAELSFYFMNLVSVARLERNPTVKNEIRQKGMERDIAAGFLSYPVSQAADICALKGTLVPVGEDQLPMIEQTNEIVRRFNRMVGSDILRECKAEVGKVARLPGIDGASKMSRALGNHLPLSASPDEIRHAVQRMFTDPQHLRVSDPGRIEGNVVFTFLDAFASDSEQVAEFKEHYQRGGLADSAVKTYLEQVLLELLEPIRLRRAELAKDPDQILSLLMAGSSRAREVAVLTLYQVKKAMGMFYF</sequence>
<proteinExistence type="inferred from homology"/>
<organism evidence="11 12">
    <name type="scientific">Chitinilyticum piscinae</name>
    <dbReference type="NCBI Taxonomy" id="2866724"/>
    <lineage>
        <taxon>Bacteria</taxon>
        <taxon>Pseudomonadati</taxon>
        <taxon>Pseudomonadota</taxon>
        <taxon>Betaproteobacteria</taxon>
        <taxon>Neisseriales</taxon>
        <taxon>Chitinibacteraceae</taxon>
        <taxon>Chitinilyticum</taxon>
    </lineage>
</organism>
<dbReference type="InterPro" id="IPR002306">
    <property type="entry name" value="Trp-tRNA-ligase"/>
</dbReference>
<keyword evidence="12" id="KW-1185">Reference proteome</keyword>
<evidence type="ECO:0000256" key="7">
    <source>
        <dbReference type="ARBA" id="ARBA00023146"/>
    </source>
</evidence>
<evidence type="ECO:0000313" key="11">
    <source>
        <dbReference type="EMBL" id="MBE9609615.1"/>
    </source>
</evidence>
<dbReference type="InterPro" id="IPR014729">
    <property type="entry name" value="Rossmann-like_a/b/a_fold"/>
</dbReference>
<name>A0A8J7FKW9_9NEIS</name>
<dbReference type="Gene3D" id="1.10.240.10">
    <property type="entry name" value="Tyrosyl-Transfer RNA Synthetase"/>
    <property type="match status" value="1"/>
</dbReference>
<evidence type="ECO:0000256" key="1">
    <source>
        <dbReference type="ARBA" id="ARBA00005594"/>
    </source>
</evidence>
<dbReference type="GO" id="GO:0004830">
    <property type="term" value="F:tryptophan-tRNA ligase activity"/>
    <property type="evidence" value="ECO:0007669"/>
    <property type="project" value="UniProtKB-UniRule"/>
</dbReference>
<evidence type="ECO:0000313" key="12">
    <source>
        <dbReference type="Proteomes" id="UP000604481"/>
    </source>
</evidence>
<evidence type="ECO:0000256" key="6">
    <source>
        <dbReference type="ARBA" id="ARBA00022917"/>
    </source>
</evidence>
<keyword evidence="6 10" id="KW-0648">Protein biosynthesis</keyword>
<dbReference type="PANTHER" id="PTHR43766:SF1">
    <property type="entry name" value="TRYPTOPHAN--TRNA LIGASE, MITOCHONDRIAL"/>
    <property type="match status" value="1"/>
</dbReference>
<evidence type="ECO:0000256" key="2">
    <source>
        <dbReference type="ARBA" id="ARBA00013161"/>
    </source>
</evidence>
<dbReference type="NCBIfam" id="TIGR00233">
    <property type="entry name" value="trpS"/>
    <property type="match status" value="1"/>
</dbReference>
<dbReference type="PRINTS" id="PR01039">
    <property type="entry name" value="TRNASYNTHTRP"/>
</dbReference>
<dbReference type="AlphaFoldDB" id="A0A8J7FKW9"/>
<evidence type="ECO:0000256" key="4">
    <source>
        <dbReference type="ARBA" id="ARBA00022741"/>
    </source>
</evidence>
<dbReference type="EMBL" id="JADFUA010000005">
    <property type="protein sequence ID" value="MBE9609615.1"/>
    <property type="molecule type" value="Genomic_DNA"/>
</dbReference>
<comment type="caution">
    <text evidence="11">The sequence shown here is derived from an EMBL/GenBank/DDBJ whole genome shotgun (WGS) entry which is preliminary data.</text>
</comment>
<dbReference type="RefSeq" id="WP_194116146.1">
    <property type="nucleotide sequence ID" value="NZ_JADFUA010000005.1"/>
</dbReference>
<comment type="similarity">
    <text evidence="1 10">Belongs to the class-I aminoacyl-tRNA synthetase family.</text>
</comment>
<dbReference type="EC" id="6.1.1.2" evidence="2 9"/>
<dbReference type="Proteomes" id="UP000604481">
    <property type="component" value="Unassembled WGS sequence"/>
</dbReference>
<dbReference type="GO" id="GO:0006436">
    <property type="term" value="P:tryptophanyl-tRNA aminoacylation"/>
    <property type="evidence" value="ECO:0007669"/>
    <property type="project" value="UniProtKB-UniRule"/>
</dbReference>
<evidence type="ECO:0000256" key="9">
    <source>
        <dbReference type="NCBIfam" id="TIGR00233"/>
    </source>
</evidence>
<keyword evidence="4 10" id="KW-0547">Nucleotide-binding</keyword>
<evidence type="ECO:0000256" key="3">
    <source>
        <dbReference type="ARBA" id="ARBA00022598"/>
    </source>
</evidence>
<evidence type="ECO:0000256" key="5">
    <source>
        <dbReference type="ARBA" id="ARBA00022840"/>
    </source>
</evidence>
<gene>
    <name evidence="11" type="primary">trpS</name>
    <name evidence="11" type="ORF">INR99_09640</name>
</gene>
<dbReference type="GO" id="GO:0005829">
    <property type="term" value="C:cytosol"/>
    <property type="evidence" value="ECO:0007669"/>
    <property type="project" value="TreeGrafter"/>
</dbReference>